<keyword evidence="4" id="KW-1185">Reference proteome</keyword>
<feature type="disulfide bond" evidence="2">
    <location>
        <begin position="1029"/>
        <end position="1044"/>
    </location>
</feature>
<dbReference type="InterPro" id="IPR002172">
    <property type="entry name" value="LDrepeatLR_classA_rpt"/>
</dbReference>
<feature type="region of interest" description="Disordered" evidence="3">
    <location>
        <begin position="902"/>
        <end position="946"/>
    </location>
</feature>
<dbReference type="AlphaFoldDB" id="A0A6I9WM02"/>
<evidence type="ECO:0000313" key="5">
    <source>
        <dbReference type="RefSeq" id="XP_011640576.1"/>
    </source>
</evidence>
<protein>
    <submittedName>
        <fullName evidence="5">Glutamic acid-rich protein-like</fullName>
    </submittedName>
</protein>
<proteinExistence type="predicted"/>
<feature type="disulfide bond" evidence="2">
    <location>
        <begin position="1010"/>
        <end position="1022"/>
    </location>
</feature>
<feature type="compositionally biased region" description="Polar residues" evidence="3">
    <location>
        <begin position="761"/>
        <end position="772"/>
    </location>
</feature>
<dbReference type="SUPFAM" id="SSF57424">
    <property type="entry name" value="LDL receptor-like module"/>
    <property type="match status" value="2"/>
</dbReference>
<evidence type="ECO:0000313" key="4">
    <source>
        <dbReference type="Proteomes" id="UP000504615"/>
    </source>
</evidence>
<name>A0A6I9WM02_9HYME</name>
<feature type="compositionally biased region" description="Polar residues" evidence="3">
    <location>
        <begin position="620"/>
        <end position="635"/>
    </location>
</feature>
<feature type="compositionally biased region" description="Basic and acidic residues" evidence="3">
    <location>
        <begin position="673"/>
        <end position="690"/>
    </location>
</feature>
<dbReference type="InterPro" id="IPR036055">
    <property type="entry name" value="LDL_receptor-like_sf"/>
</dbReference>
<keyword evidence="1 2" id="KW-1015">Disulfide bond</keyword>
<dbReference type="RefSeq" id="XP_011640576.1">
    <property type="nucleotide sequence ID" value="XM_011642274.2"/>
</dbReference>
<dbReference type="PRINTS" id="PR00261">
    <property type="entry name" value="LDLRECEPTOR"/>
</dbReference>
<gene>
    <name evidence="5" type="primary">LOC105429354</name>
</gene>
<feature type="disulfide bond" evidence="2">
    <location>
        <begin position="1096"/>
        <end position="1111"/>
    </location>
</feature>
<dbReference type="KEGG" id="pbar:105429354"/>
<dbReference type="GeneID" id="105429354"/>
<feature type="region of interest" description="Disordered" evidence="3">
    <location>
        <begin position="975"/>
        <end position="997"/>
    </location>
</feature>
<dbReference type="PROSITE" id="PS01209">
    <property type="entry name" value="LDLRA_1"/>
    <property type="match status" value="1"/>
</dbReference>
<dbReference type="Gene3D" id="4.10.1220.10">
    <property type="entry name" value="EGF-type module"/>
    <property type="match status" value="1"/>
</dbReference>
<dbReference type="InterPro" id="IPR023415">
    <property type="entry name" value="LDLR_class-A_CS"/>
</dbReference>
<feature type="region of interest" description="Disordered" evidence="3">
    <location>
        <begin position="670"/>
        <end position="772"/>
    </location>
</feature>
<comment type="caution">
    <text evidence="2">Lacks conserved residue(s) required for the propagation of feature annotation.</text>
</comment>
<feature type="disulfide bond" evidence="2">
    <location>
        <begin position="1017"/>
        <end position="1035"/>
    </location>
</feature>
<dbReference type="OrthoDB" id="7553210at2759"/>
<evidence type="ECO:0000256" key="2">
    <source>
        <dbReference type="PROSITE-ProRule" id="PRU00124"/>
    </source>
</evidence>
<dbReference type="CDD" id="cd00112">
    <property type="entry name" value="LDLa"/>
    <property type="match status" value="2"/>
</dbReference>
<dbReference type="PROSITE" id="PS50068">
    <property type="entry name" value="LDLRA_2"/>
    <property type="match status" value="2"/>
</dbReference>
<feature type="compositionally biased region" description="Basic and acidic residues" evidence="3">
    <location>
        <begin position="636"/>
        <end position="653"/>
    </location>
</feature>
<dbReference type="SMART" id="SM00192">
    <property type="entry name" value="LDLa"/>
    <property type="match status" value="2"/>
</dbReference>
<sequence length="1202" mass="137516">MRRPWRRSTCGEISITSESFARKPLAAISHEEKLAERRRNMNMQPVTTESAYRFTIKPAVTIGNPILEAFPEEAQRRRFPTFILRNFSRYLTKITPKSKDNNLSSQYKLQNTELERYRKPDPKNCGNNVKICHLIVNQILSQLNDKSQIPKPLELSDNLLKSLEIYKRTFPFHLQSVHLQSADSDQKMTGESNSDCTPKKSNTSNAIVNVLYGSKNDKYTSTKDVSKSNNSIIRNTLSKTKTDYQNNLDINNAKTMNYLKNGTSEAKKDIYNEKMSKKNNHLLPPEKSTDTQRNNKWICKLIGDKFTACRQYNSTKVLNKPSNMTISIITAVSNNVDTNLNFNATNVSDGNKIMKKTSSRKYGPAYQEYYNKYLKNYSTLSSTIKTIESIDMRASTIKSTLLKGADEYKITEAWKTEKEDTTTTVKSTYFNTSVDNIYKQKLQNYIKTRNNNMNSRDNFFGHKVKKDGKAAYYFNKYLKQHHVTRRTISVEDMDEIVEYVTANIQYNQTMKEAASSLSKEMSARPKASKNDYSSIKTEKLLYESNSPKVEIRRHFQAINDIDIVSNLSSSNNSIQQNYDRDNEKRNMSKTHEQSGARTFETFNESNGNSTRNEDKIDSGLINSDETPESITANDHTTAEESRESKETLEESSRDDFDVLILNLTTTTRAPEIVTRDANESREVTSTESHGKREHKSRHNGRKNNRPKKKKKKKNRNAKRKGESTLAWEVDKPTSVDYGNASEQTKTTFSHNDPGYDKVDNNRNTSTGRNDWNFTDEITTESIKGEFSNTDGSVSEHPTENNIHNSLQSEKTTDADLVTTSQLLTTSNGESSKKCKIRITTTTENNWFFRWISDEKIDEESNECEEDVVSTTSNSIDEKTSYYSTSISDDSSTYNKVSTLDGTTWKSFSNENDDISSEEMNTSKNEEDNDREDTIRKPILDEESNEDNEAIEYLESITHFIRGGATTDVNLNLDSEEEEEEYAGQEKFISSEDNDIDNGPVNADDYENDHCNENQHACDKYMCIEEDQLCDGIVDCFNANDETDCDYIYTRRLEEHLRVNKEQNELNSFSNEDTSLDGCDLYEHPCDGKCINALNVCDGKRDCLDGTDEGNCTEGILNIENNILQEKSVGFALRLRCKKFLALNGTRTSRGISSQRDVIFETTCHLRCIKTGFKDIRLVNTWTFLGNCRDPIGKKDLRMLLFN</sequence>
<dbReference type="Gene3D" id="4.10.400.10">
    <property type="entry name" value="Low-density Lipoprotein Receptor"/>
    <property type="match status" value="1"/>
</dbReference>
<feature type="compositionally biased region" description="Basic residues" evidence="3">
    <location>
        <begin position="691"/>
        <end position="718"/>
    </location>
</feature>
<evidence type="ECO:0000256" key="3">
    <source>
        <dbReference type="SAM" id="MobiDB-lite"/>
    </source>
</evidence>
<feature type="region of interest" description="Disordered" evidence="3">
    <location>
        <begin position="571"/>
        <end position="653"/>
    </location>
</feature>
<feature type="compositionally biased region" description="Polar residues" evidence="3">
    <location>
        <begin position="740"/>
        <end position="750"/>
    </location>
</feature>
<evidence type="ECO:0000256" key="1">
    <source>
        <dbReference type="ARBA" id="ARBA00023157"/>
    </source>
</evidence>
<reference evidence="5" key="1">
    <citation type="submission" date="2025-08" db="UniProtKB">
        <authorList>
            <consortium name="RefSeq"/>
        </authorList>
    </citation>
    <scope>IDENTIFICATION</scope>
</reference>
<dbReference type="Proteomes" id="UP000504615">
    <property type="component" value="Unplaced"/>
</dbReference>
<organism evidence="4 5">
    <name type="scientific">Pogonomyrmex barbatus</name>
    <name type="common">red harvester ant</name>
    <dbReference type="NCBI Taxonomy" id="144034"/>
    <lineage>
        <taxon>Eukaryota</taxon>
        <taxon>Metazoa</taxon>
        <taxon>Ecdysozoa</taxon>
        <taxon>Arthropoda</taxon>
        <taxon>Hexapoda</taxon>
        <taxon>Insecta</taxon>
        <taxon>Pterygota</taxon>
        <taxon>Neoptera</taxon>
        <taxon>Endopterygota</taxon>
        <taxon>Hymenoptera</taxon>
        <taxon>Apocrita</taxon>
        <taxon>Aculeata</taxon>
        <taxon>Formicoidea</taxon>
        <taxon>Formicidae</taxon>
        <taxon>Myrmicinae</taxon>
        <taxon>Pogonomyrmex</taxon>
    </lineage>
</organism>
<feature type="compositionally biased region" description="Basic and acidic residues" evidence="3">
    <location>
        <begin position="578"/>
        <end position="594"/>
    </location>
</feature>
<feature type="compositionally biased region" description="Polar residues" evidence="3">
    <location>
        <begin position="595"/>
        <end position="610"/>
    </location>
</feature>
<accession>A0A6I9WM02</accession>